<gene>
    <name evidence="1" type="ORF">GCM10011498_10330</name>
</gene>
<organism evidence="1 2">
    <name type="scientific">Neptunicoccus cionae</name>
    <dbReference type="NCBI Taxonomy" id="2035344"/>
    <lineage>
        <taxon>Bacteria</taxon>
        <taxon>Pseudomonadati</taxon>
        <taxon>Pseudomonadota</taxon>
        <taxon>Alphaproteobacteria</taxon>
        <taxon>Rhodobacterales</taxon>
        <taxon>Paracoccaceae</taxon>
        <taxon>Neptunicoccus</taxon>
    </lineage>
</organism>
<dbReference type="RefSeq" id="WP_188671667.1">
    <property type="nucleotide sequence ID" value="NZ_BMKA01000002.1"/>
</dbReference>
<name>A0A916QTU6_9RHOB</name>
<proteinExistence type="predicted"/>
<protein>
    <submittedName>
        <fullName evidence="1">Uncharacterized protein</fullName>
    </submittedName>
</protein>
<reference evidence="1" key="2">
    <citation type="submission" date="2020-09" db="EMBL/GenBank/DDBJ databases">
        <authorList>
            <person name="Sun Q."/>
            <person name="Zhou Y."/>
        </authorList>
    </citation>
    <scope>NUCLEOTIDE SEQUENCE</scope>
    <source>
        <strain evidence="1">CGMCC 1.15880</strain>
    </source>
</reference>
<dbReference type="EMBL" id="BMKA01000002">
    <property type="protein sequence ID" value="GGA12371.1"/>
    <property type="molecule type" value="Genomic_DNA"/>
</dbReference>
<dbReference type="Proteomes" id="UP000628017">
    <property type="component" value="Unassembled WGS sequence"/>
</dbReference>
<comment type="caution">
    <text evidence="1">The sequence shown here is derived from an EMBL/GenBank/DDBJ whole genome shotgun (WGS) entry which is preliminary data.</text>
</comment>
<evidence type="ECO:0000313" key="2">
    <source>
        <dbReference type="Proteomes" id="UP000628017"/>
    </source>
</evidence>
<evidence type="ECO:0000313" key="1">
    <source>
        <dbReference type="EMBL" id="GGA12371.1"/>
    </source>
</evidence>
<accession>A0A916QTU6</accession>
<sequence>MINLTLENGKTIMVGVTSLQAAITGATGTGALIVLGGGITYDVRESPAEISALLDEYKAKNA</sequence>
<reference evidence="1" key="1">
    <citation type="journal article" date="2014" name="Int. J. Syst. Evol. Microbiol.">
        <title>Complete genome sequence of Corynebacterium casei LMG S-19264T (=DSM 44701T), isolated from a smear-ripened cheese.</title>
        <authorList>
            <consortium name="US DOE Joint Genome Institute (JGI-PGF)"/>
            <person name="Walter F."/>
            <person name="Albersmeier A."/>
            <person name="Kalinowski J."/>
            <person name="Ruckert C."/>
        </authorList>
    </citation>
    <scope>NUCLEOTIDE SEQUENCE</scope>
    <source>
        <strain evidence="1">CGMCC 1.15880</strain>
    </source>
</reference>
<dbReference type="AlphaFoldDB" id="A0A916QTU6"/>
<keyword evidence="2" id="KW-1185">Reference proteome</keyword>